<keyword evidence="2" id="KW-0436">Ligase</keyword>
<protein>
    <submittedName>
        <fullName evidence="2">Ligase-associated DNA damage response exonuclease</fullName>
        <ecNumber evidence="2">3.1.-.-</ecNumber>
    </submittedName>
</protein>
<gene>
    <name evidence="2" type="ORF">EJP67_28665</name>
</gene>
<keyword evidence="2" id="KW-0540">Nuclease</keyword>
<evidence type="ECO:0000313" key="3">
    <source>
        <dbReference type="Proteomes" id="UP000281118"/>
    </source>
</evidence>
<keyword evidence="2" id="KW-0269">Exonuclease</keyword>
<dbReference type="NCBIfam" id="TIGR04122">
    <property type="entry name" value="Xnuc_lig_assoc"/>
    <property type="match status" value="1"/>
</dbReference>
<sequence length="376" mass="40481">MRPAKQEEDLLVVARPEGLYCPPGDFYIDPWRPVARAVITHAHSDHARAGHGHYLAHTDSAGTLRARLGRDIALRTLPYGEAIEHHGVRVSLHPAGHVLGSAQVRLAHGGRVWVASGDYKTEPDGTCPPFEPVPCDTFITESTFGLPVYRWPTQPVLFAQIDAWWRANAEAGRASVLFCYAFGKAQRILHGVDASIGPIVVHGAVEPLNAVYRAAGVAPPPTLRADGEGVDAALLKRSLVLAPPSAQGSPWMKRFGNYADAFASGWMQLRGTRRRRGVDRGFVMSDHADWPGLQQAIAGTGAERVFVTHGSVQVMVRWLTENGLDARGFKTEYGDEDDQETPSPSGGGQGRGQTALDGEAESPHPDLPPAGEGEAP</sequence>
<dbReference type="PANTHER" id="PTHR11203">
    <property type="entry name" value="CLEAVAGE AND POLYADENYLATION SPECIFICITY FACTOR FAMILY MEMBER"/>
    <property type="match status" value="1"/>
</dbReference>
<dbReference type="PANTHER" id="PTHR11203:SF49">
    <property type="entry name" value="BLL1145 PROTEIN"/>
    <property type="match status" value="1"/>
</dbReference>
<dbReference type="EMBL" id="RXFT01000017">
    <property type="protein sequence ID" value="RUR71033.1"/>
    <property type="molecule type" value="Genomic_DNA"/>
</dbReference>
<keyword evidence="2" id="KW-0378">Hydrolase</keyword>
<dbReference type="GO" id="GO:0004527">
    <property type="term" value="F:exonuclease activity"/>
    <property type="evidence" value="ECO:0007669"/>
    <property type="project" value="UniProtKB-KW"/>
</dbReference>
<dbReference type="Gene3D" id="3.60.15.10">
    <property type="entry name" value="Ribonuclease Z/Hydroxyacylglutathione hydrolase-like"/>
    <property type="match status" value="1"/>
</dbReference>
<dbReference type="Proteomes" id="UP000281118">
    <property type="component" value="Unassembled WGS sequence"/>
</dbReference>
<feature type="region of interest" description="Disordered" evidence="1">
    <location>
        <begin position="329"/>
        <end position="376"/>
    </location>
</feature>
<dbReference type="SUPFAM" id="SSF56281">
    <property type="entry name" value="Metallo-hydrolase/oxidoreductase"/>
    <property type="match status" value="1"/>
</dbReference>
<dbReference type="GO" id="GO:0016874">
    <property type="term" value="F:ligase activity"/>
    <property type="evidence" value="ECO:0007669"/>
    <property type="project" value="UniProtKB-KW"/>
</dbReference>
<dbReference type="InterPro" id="IPR050698">
    <property type="entry name" value="MBL"/>
</dbReference>
<reference evidence="2 3" key="1">
    <citation type="submission" date="2018-12" db="EMBL/GenBank/DDBJ databases">
        <title>The genome sequences of Variovorax guangxiensis DSM 27352.</title>
        <authorList>
            <person name="Gao J."/>
            <person name="Sun J."/>
        </authorList>
    </citation>
    <scope>NUCLEOTIDE SEQUENCE [LARGE SCALE GENOMIC DNA]</scope>
    <source>
        <strain evidence="2 3">DSM 27352</strain>
    </source>
</reference>
<name>A0A433MT40_9BURK</name>
<dbReference type="RefSeq" id="WP_126025122.1">
    <property type="nucleotide sequence ID" value="NZ_RXFT01000017.1"/>
</dbReference>
<dbReference type="AlphaFoldDB" id="A0A433MT40"/>
<organism evidence="2 3">
    <name type="scientific">Variovorax guangxiensis</name>
    <dbReference type="NCBI Taxonomy" id="1775474"/>
    <lineage>
        <taxon>Bacteria</taxon>
        <taxon>Pseudomonadati</taxon>
        <taxon>Pseudomonadota</taxon>
        <taxon>Betaproteobacteria</taxon>
        <taxon>Burkholderiales</taxon>
        <taxon>Comamonadaceae</taxon>
        <taxon>Variovorax</taxon>
    </lineage>
</organism>
<accession>A0A433MT40</accession>
<dbReference type="InterPro" id="IPR026360">
    <property type="entry name" value="Xnuc_lig_assoc"/>
</dbReference>
<comment type="caution">
    <text evidence="2">The sequence shown here is derived from an EMBL/GenBank/DDBJ whole genome shotgun (WGS) entry which is preliminary data.</text>
</comment>
<evidence type="ECO:0000313" key="2">
    <source>
        <dbReference type="EMBL" id="RUR71033.1"/>
    </source>
</evidence>
<dbReference type="GO" id="GO:0004521">
    <property type="term" value="F:RNA endonuclease activity"/>
    <property type="evidence" value="ECO:0007669"/>
    <property type="project" value="TreeGrafter"/>
</dbReference>
<dbReference type="EC" id="3.1.-.-" evidence="2"/>
<evidence type="ECO:0000256" key="1">
    <source>
        <dbReference type="SAM" id="MobiDB-lite"/>
    </source>
</evidence>
<proteinExistence type="predicted"/>
<dbReference type="OrthoDB" id="9803916at2"/>
<dbReference type="InterPro" id="IPR036866">
    <property type="entry name" value="RibonucZ/Hydroxyglut_hydro"/>
</dbReference>